<dbReference type="InterPro" id="IPR058349">
    <property type="entry name" value="DUF8036"/>
</dbReference>
<organism evidence="2 3">
    <name type="scientific">Salinirubrum litoreum</name>
    <dbReference type="NCBI Taxonomy" id="1126234"/>
    <lineage>
        <taxon>Archaea</taxon>
        <taxon>Methanobacteriati</taxon>
        <taxon>Methanobacteriota</taxon>
        <taxon>Stenosarchaea group</taxon>
        <taxon>Halobacteria</taxon>
        <taxon>Halobacteriales</taxon>
        <taxon>Haloferacaceae</taxon>
        <taxon>Salinirubrum</taxon>
    </lineage>
</organism>
<proteinExistence type="predicted"/>
<dbReference type="Proteomes" id="UP001596201">
    <property type="component" value="Unassembled WGS sequence"/>
</dbReference>
<evidence type="ECO:0000313" key="3">
    <source>
        <dbReference type="Proteomes" id="UP001596201"/>
    </source>
</evidence>
<gene>
    <name evidence="2" type="ORF">ACFPJ5_15310</name>
</gene>
<feature type="transmembrane region" description="Helical" evidence="1">
    <location>
        <begin position="39"/>
        <end position="58"/>
    </location>
</feature>
<keyword evidence="1" id="KW-0812">Transmembrane</keyword>
<evidence type="ECO:0000313" key="2">
    <source>
        <dbReference type="EMBL" id="MFC5368296.1"/>
    </source>
</evidence>
<accession>A0ABD5REQ7</accession>
<reference evidence="2 3" key="1">
    <citation type="journal article" date="2019" name="Int. J. Syst. Evol. Microbiol.">
        <title>The Global Catalogue of Microorganisms (GCM) 10K type strain sequencing project: providing services to taxonomists for standard genome sequencing and annotation.</title>
        <authorList>
            <consortium name="The Broad Institute Genomics Platform"/>
            <consortium name="The Broad Institute Genome Sequencing Center for Infectious Disease"/>
            <person name="Wu L."/>
            <person name="Ma J."/>
        </authorList>
    </citation>
    <scope>NUCLEOTIDE SEQUENCE [LARGE SCALE GENOMIC DNA]</scope>
    <source>
        <strain evidence="2 3">CGMCC 1.12237</strain>
    </source>
</reference>
<name>A0ABD5REQ7_9EURY</name>
<evidence type="ECO:0000256" key="1">
    <source>
        <dbReference type="SAM" id="Phobius"/>
    </source>
</evidence>
<sequence>MAIWLDVARVAAGVNILLLLGLSYVWVRNYAEFRSKHTLALMLFGLLLLVENAVALYVFSLDPILSAWISSSDPIAQWAMMVLRLLEFGALAIMAWATWD</sequence>
<dbReference type="RefSeq" id="WP_227230566.1">
    <property type="nucleotide sequence ID" value="NZ_JAJCVJ010000002.1"/>
</dbReference>
<feature type="transmembrane region" description="Helical" evidence="1">
    <location>
        <begin position="6"/>
        <end position="27"/>
    </location>
</feature>
<dbReference type="EMBL" id="JBHSKX010000002">
    <property type="protein sequence ID" value="MFC5368296.1"/>
    <property type="molecule type" value="Genomic_DNA"/>
</dbReference>
<dbReference type="AlphaFoldDB" id="A0ABD5REQ7"/>
<keyword evidence="1" id="KW-1133">Transmembrane helix</keyword>
<comment type="caution">
    <text evidence="2">The sequence shown here is derived from an EMBL/GenBank/DDBJ whole genome shotgun (WGS) entry which is preliminary data.</text>
</comment>
<keyword evidence="3" id="KW-1185">Reference proteome</keyword>
<protein>
    <submittedName>
        <fullName evidence="2">Uncharacterized protein</fullName>
    </submittedName>
</protein>
<dbReference type="Pfam" id="PF26119">
    <property type="entry name" value="DUF8036"/>
    <property type="match status" value="1"/>
</dbReference>
<feature type="transmembrane region" description="Helical" evidence="1">
    <location>
        <begin position="78"/>
        <end position="99"/>
    </location>
</feature>
<keyword evidence="1" id="KW-0472">Membrane</keyword>